<geneLocation type="plasmid" evidence="2 3">
    <name>pA82</name>
</geneLocation>
<dbReference type="EMBL" id="CP002289">
    <property type="protein sequence ID" value="ADP20097.1"/>
    <property type="molecule type" value="Genomic_DNA"/>
</dbReference>
<evidence type="ECO:0000313" key="3">
    <source>
        <dbReference type="Proteomes" id="UP000006876"/>
    </source>
</evidence>
<accession>E3HYE3</accession>
<evidence type="ECO:0000313" key="2">
    <source>
        <dbReference type="EMBL" id="ADP20097.1"/>
    </source>
</evidence>
<name>E3HYE3_ACHXA</name>
<dbReference type="InterPro" id="IPR046025">
    <property type="entry name" value="DUF5983"/>
</dbReference>
<dbReference type="OrthoDB" id="7274689at2"/>
<sequence length="322" mass="35398">MANAYALATCLLIVRRCTVVIEKLFGSFASRFTEASDTKVAAAPPDFKVFSFYLEDGDGLSDSEPIFNALHDLLHSLGLGVGLNELTDEEVLHCLCLHFQKPDHPVINALLDEADSGEVSIATLCTLATVLNDGHDLWALSVQEGRWADRCEYGNFGGSAQYLGSHFAGFFGTNSSLGAAQKLQTTLSQGNVSAAAEVVAARVQGILKAIQQEDQREAVLADLRLLLQRPHPSIPQCLTTVVLSTAHIPDDATARKYFDAEGVSMEFGWLWKVPPRSPEAREYLEIPAWLQPILAYADLNEIDRIEFDKDGEMIEDLPLYDW</sequence>
<dbReference type="PATRIC" id="fig|762376.5.peg.6761"/>
<feature type="domain" description="DUF5983" evidence="1">
    <location>
        <begin position="241"/>
        <end position="322"/>
    </location>
</feature>
<organism evidence="2 3">
    <name type="scientific">Achromobacter xylosoxidans (strain A8)</name>
    <dbReference type="NCBI Taxonomy" id="762376"/>
    <lineage>
        <taxon>Bacteria</taxon>
        <taxon>Pseudomonadati</taxon>
        <taxon>Pseudomonadota</taxon>
        <taxon>Betaproteobacteria</taxon>
        <taxon>Burkholderiales</taxon>
        <taxon>Alcaligenaceae</taxon>
        <taxon>Achromobacter</taxon>
    </lineage>
</organism>
<protein>
    <recommendedName>
        <fullName evidence="1">DUF5983 domain-containing protein</fullName>
    </recommendedName>
</protein>
<keyword evidence="2" id="KW-0614">Plasmid</keyword>
<dbReference type="KEGG" id="axy:AXYL_06815"/>
<dbReference type="AlphaFoldDB" id="E3HYE3"/>
<dbReference type="Proteomes" id="UP000006876">
    <property type="component" value="Plasmid pA82"/>
</dbReference>
<reference evidence="3" key="1">
    <citation type="journal article" date="2011" name="J. Bacteriol.">
        <title>Complete genome sequence of the haloaromatic acid-degrading bacterium Achromobacter xylosoxidans A8.</title>
        <authorList>
            <person name="Strnad H."/>
            <person name="Ridl J."/>
            <person name="Paces J."/>
            <person name="Kolar M."/>
            <person name="Vlcek C."/>
            <person name="Paces V."/>
        </authorList>
    </citation>
    <scope>NUCLEOTIDE SEQUENCE [LARGE SCALE GENOMIC DNA]</scope>
    <source>
        <strain evidence="3">A8</strain>
        <plasmid evidence="3">pA82</plasmid>
    </source>
</reference>
<evidence type="ECO:0000259" key="1">
    <source>
        <dbReference type="Pfam" id="PF19419"/>
    </source>
</evidence>
<proteinExistence type="predicted"/>
<gene>
    <name evidence="2" type="ordered locus">AXYL_06815</name>
</gene>
<dbReference type="Pfam" id="PF19419">
    <property type="entry name" value="DUF5983"/>
    <property type="match status" value="1"/>
</dbReference>
<dbReference type="HOGENOM" id="CLU_862284_0_0_4"/>
<dbReference type="RefSeq" id="WP_013397285.1">
    <property type="nucleotide sequence ID" value="NC_014642.1"/>
</dbReference>